<dbReference type="EMBL" id="JAHRIO010049991">
    <property type="protein sequence ID" value="MEQ2173745.1"/>
    <property type="molecule type" value="Genomic_DNA"/>
</dbReference>
<keyword evidence="2" id="KW-1185">Reference proteome</keyword>
<reference evidence="1 2" key="1">
    <citation type="submission" date="2021-06" db="EMBL/GenBank/DDBJ databases">
        <authorList>
            <person name="Palmer J.M."/>
        </authorList>
    </citation>
    <scope>NUCLEOTIDE SEQUENCE [LARGE SCALE GENOMIC DNA]</scope>
    <source>
        <strain evidence="1 2">GA_2019</strain>
        <tissue evidence="1">Muscle</tissue>
    </source>
</reference>
<evidence type="ECO:0000313" key="1">
    <source>
        <dbReference type="EMBL" id="MEQ2173745.1"/>
    </source>
</evidence>
<organism evidence="1 2">
    <name type="scientific">Goodea atripinnis</name>
    <dbReference type="NCBI Taxonomy" id="208336"/>
    <lineage>
        <taxon>Eukaryota</taxon>
        <taxon>Metazoa</taxon>
        <taxon>Chordata</taxon>
        <taxon>Craniata</taxon>
        <taxon>Vertebrata</taxon>
        <taxon>Euteleostomi</taxon>
        <taxon>Actinopterygii</taxon>
        <taxon>Neopterygii</taxon>
        <taxon>Teleostei</taxon>
        <taxon>Neoteleostei</taxon>
        <taxon>Acanthomorphata</taxon>
        <taxon>Ovalentaria</taxon>
        <taxon>Atherinomorphae</taxon>
        <taxon>Cyprinodontiformes</taxon>
        <taxon>Goodeidae</taxon>
        <taxon>Goodea</taxon>
    </lineage>
</organism>
<evidence type="ECO:0000313" key="2">
    <source>
        <dbReference type="Proteomes" id="UP001476798"/>
    </source>
</evidence>
<name>A0ABV0NR17_9TELE</name>
<proteinExistence type="predicted"/>
<comment type="caution">
    <text evidence="1">The sequence shown here is derived from an EMBL/GenBank/DDBJ whole genome shotgun (WGS) entry which is preliminary data.</text>
</comment>
<sequence length="99" mass="11413">MEKPQVEGINTANHSLHLLLHLCFLNPLNHQLVTPQCTQRGMKIKIGRKSKRKEEKRACCRFLSSEIKHFHINTFQGACVHFCVHCTVYLLLDDSTIIT</sequence>
<accession>A0ABV0NR17</accession>
<gene>
    <name evidence="1" type="ORF">GOODEAATRI_000558</name>
</gene>
<protein>
    <submittedName>
        <fullName evidence="1">Uncharacterized protein</fullName>
    </submittedName>
</protein>
<dbReference type="Proteomes" id="UP001476798">
    <property type="component" value="Unassembled WGS sequence"/>
</dbReference>